<dbReference type="Gene3D" id="2.40.170.20">
    <property type="entry name" value="TonB-dependent receptor, beta-barrel domain"/>
    <property type="match status" value="1"/>
</dbReference>
<gene>
    <name evidence="14" type="ORF">ADFLV_0894</name>
</gene>
<keyword evidence="8 14" id="KW-0675">Receptor</keyword>
<dbReference type="PROSITE" id="PS52016">
    <property type="entry name" value="TONB_DEPENDENT_REC_3"/>
    <property type="match status" value="1"/>
</dbReference>
<dbReference type="GO" id="GO:0015891">
    <property type="term" value="P:siderophore transport"/>
    <property type="evidence" value="ECO:0007669"/>
    <property type="project" value="InterPro"/>
</dbReference>
<evidence type="ECO:0000256" key="10">
    <source>
        <dbReference type="PROSITE-ProRule" id="PRU01360"/>
    </source>
</evidence>
<dbReference type="PANTHER" id="PTHR32552:SF74">
    <property type="entry name" value="HYDROXAMATE SIDEROPHORE RECEPTOR FHUE"/>
    <property type="match status" value="1"/>
</dbReference>
<dbReference type="KEGG" id="adz:ADFLV_0894"/>
<evidence type="ECO:0000259" key="12">
    <source>
        <dbReference type="Pfam" id="PF00593"/>
    </source>
</evidence>
<evidence type="ECO:0000256" key="8">
    <source>
        <dbReference type="ARBA" id="ARBA00023170"/>
    </source>
</evidence>
<dbReference type="AlphaFoldDB" id="A0AAE7BFG7"/>
<dbReference type="SUPFAM" id="SSF56935">
    <property type="entry name" value="Porins"/>
    <property type="match status" value="1"/>
</dbReference>
<keyword evidence="15" id="KW-1185">Reference proteome</keyword>
<keyword evidence="6 11" id="KW-0798">TonB box</keyword>
<comment type="similarity">
    <text evidence="2 10 11">Belongs to the TonB-dependent receptor family.</text>
</comment>
<dbReference type="Proteomes" id="UP000503313">
    <property type="component" value="Chromosome"/>
</dbReference>
<evidence type="ECO:0000256" key="6">
    <source>
        <dbReference type="ARBA" id="ARBA00023077"/>
    </source>
</evidence>
<evidence type="ECO:0000256" key="4">
    <source>
        <dbReference type="ARBA" id="ARBA00022452"/>
    </source>
</evidence>
<keyword evidence="9 10" id="KW-0998">Cell outer membrane</keyword>
<dbReference type="InterPro" id="IPR000531">
    <property type="entry name" value="Beta-barrel_TonB"/>
</dbReference>
<reference evidence="14 15" key="1">
    <citation type="submission" date="2020-05" db="EMBL/GenBank/DDBJ databases">
        <title>Complete genome sequencing of Campylobacter and Arcobacter type strains.</title>
        <authorList>
            <person name="Miller W.G."/>
            <person name="Yee E."/>
        </authorList>
    </citation>
    <scope>NUCLEOTIDE SEQUENCE [LARGE SCALE GENOMIC DNA]</scope>
    <source>
        <strain evidence="14 15">LMG 25694</strain>
    </source>
</reference>
<evidence type="ECO:0000256" key="1">
    <source>
        <dbReference type="ARBA" id="ARBA00004571"/>
    </source>
</evidence>
<evidence type="ECO:0000313" key="15">
    <source>
        <dbReference type="Proteomes" id="UP000503313"/>
    </source>
</evidence>
<dbReference type="PANTHER" id="PTHR32552">
    <property type="entry name" value="FERRICHROME IRON RECEPTOR-RELATED"/>
    <property type="match status" value="1"/>
</dbReference>
<dbReference type="GO" id="GO:0009279">
    <property type="term" value="C:cell outer membrane"/>
    <property type="evidence" value="ECO:0007669"/>
    <property type="project" value="UniProtKB-SubCell"/>
</dbReference>
<dbReference type="GO" id="GO:0038023">
    <property type="term" value="F:signaling receptor activity"/>
    <property type="evidence" value="ECO:0007669"/>
    <property type="project" value="InterPro"/>
</dbReference>
<dbReference type="InterPro" id="IPR012910">
    <property type="entry name" value="Plug_dom"/>
</dbReference>
<proteinExistence type="inferred from homology"/>
<evidence type="ECO:0000256" key="7">
    <source>
        <dbReference type="ARBA" id="ARBA00023136"/>
    </source>
</evidence>
<keyword evidence="7 10" id="KW-0472">Membrane</keyword>
<organism evidence="14 15">
    <name type="scientific">Arcobacter defluvii</name>
    <dbReference type="NCBI Taxonomy" id="873191"/>
    <lineage>
        <taxon>Bacteria</taxon>
        <taxon>Pseudomonadati</taxon>
        <taxon>Campylobacterota</taxon>
        <taxon>Epsilonproteobacteria</taxon>
        <taxon>Campylobacterales</taxon>
        <taxon>Arcobacteraceae</taxon>
        <taxon>Arcobacter</taxon>
    </lineage>
</organism>
<dbReference type="Gene3D" id="2.170.130.10">
    <property type="entry name" value="TonB-dependent receptor, plug domain"/>
    <property type="match status" value="1"/>
</dbReference>
<dbReference type="Pfam" id="PF07715">
    <property type="entry name" value="Plug"/>
    <property type="match status" value="1"/>
</dbReference>
<evidence type="ECO:0000256" key="9">
    <source>
        <dbReference type="ARBA" id="ARBA00023237"/>
    </source>
</evidence>
<evidence type="ECO:0000256" key="5">
    <source>
        <dbReference type="ARBA" id="ARBA00022692"/>
    </source>
</evidence>
<sequence>MKRNIKNPLLLSLCAIITLNNHLHSEEKLEQIFIYENKLFNTTEGTNSYTTGSMNTSTKLDLSIKDTPQSVSVVTTQELKDKNITTNQKLLEEIPGITLNRVDESISPTSRGFAIDYFKIDGMTQYGFSSSSDLDLAMFDRIEIVRGANGLTTGSGNPAISLNYIRKHANSKEFKGDLTLSAGSWDNYLSMIDVSSALNEKGNIRGRIIVKHQEEDSFMNKYEKEKNLLYGIIDVDLTDTTYFSVGGSFEKLDKNGVAWGGLPAFDINNNRIDFNRSQSVTEDWTYTNTQTTSFFTNVEQYITDKISLNANYSFANKEKESKLLWFMGQLDTTDGSGMSAKAYEGESRVSDESFDLNSKIPFTIANLDQEFILGYSYNKYATLKNKVAYLNDWDEISIPNFYNYYIEEIYPKNSEIIYRPLNHTTQTAFYINQKISLLENLKLILGARLSKYTLINEDPRYKSRTFRDELTPYAGIVYNINEQHSIYVSYTDIFQPQSQRDINDNYLDPIVGKNYETGIKGEYFDGKLNSSFSLFKILQDNVAESIDGVYIPGTSTQAYRAAKGVESKGFDFILAGNITDKLNIKYGISNFSAENAQGEKYSTKSSRTTSNLFTTYKIGDFKIGAGLNYKSRFYTGEGKSLIEQKSYILTNALLAYDVDKNSKIQLNINNIFDKKYYEGIGSDGMIYGAPRNGFLTYKYIF</sequence>
<dbReference type="InterPro" id="IPR010105">
    <property type="entry name" value="TonB_sidphr_rcpt"/>
</dbReference>
<protein>
    <submittedName>
        <fullName evidence="14">TonB-dependent ferric coprogen/ferric-rhodotorulic acid receptor</fullName>
    </submittedName>
</protein>
<dbReference type="RefSeq" id="WP_129010934.1">
    <property type="nucleotide sequence ID" value="NZ_CP053835.1"/>
</dbReference>
<comment type="subcellular location">
    <subcellularLocation>
        <location evidence="1 10">Cell outer membrane</location>
        <topology evidence="1 10">Multi-pass membrane protein</topology>
    </subcellularLocation>
</comment>
<keyword evidence="4 10" id="KW-1134">Transmembrane beta strand</keyword>
<evidence type="ECO:0000259" key="13">
    <source>
        <dbReference type="Pfam" id="PF07715"/>
    </source>
</evidence>
<evidence type="ECO:0000313" key="14">
    <source>
        <dbReference type="EMBL" id="QKF76936.1"/>
    </source>
</evidence>
<name>A0AAE7BFG7_9BACT</name>
<feature type="domain" description="TonB-dependent receptor plug" evidence="13">
    <location>
        <begin position="64"/>
        <end position="159"/>
    </location>
</feature>
<evidence type="ECO:0000256" key="11">
    <source>
        <dbReference type="RuleBase" id="RU003357"/>
    </source>
</evidence>
<dbReference type="Pfam" id="PF00593">
    <property type="entry name" value="TonB_dep_Rec_b-barrel"/>
    <property type="match status" value="1"/>
</dbReference>
<keyword evidence="3 10" id="KW-0813">Transport</keyword>
<dbReference type="InterPro" id="IPR036942">
    <property type="entry name" value="Beta-barrel_TonB_sf"/>
</dbReference>
<dbReference type="NCBIfam" id="TIGR01783">
    <property type="entry name" value="TonB-siderophor"/>
    <property type="match status" value="1"/>
</dbReference>
<dbReference type="CDD" id="cd01347">
    <property type="entry name" value="ligand_gated_channel"/>
    <property type="match status" value="1"/>
</dbReference>
<evidence type="ECO:0000256" key="2">
    <source>
        <dbReference type="ARBA" id="ARBA00009810"/>
    </source>
</evidence>
<dbReference type="InterPro" id="IPR039426">
    <property type="entry name" value="TonB-dep_rcpt-like"/>
</dbReference>
<evidence type="ECO:0000256" key="3">
    <source>
        <dbReference type="ARBA" id="ARBA00022448"/>
    </source>
</evidence>
<accession>A0AAE7BFG7</accession>
<feature type="domain" description="TonB-dependent receptor-like beta-barrel" evidence="12">
    <location>
        <begin position="263"/>
        <end position="671"/>
    </location>
</feature>
<keyword evidence="5 10" id="KW-0812">Transmembrane</keyword>
<dbReference type="EMBL" id="CP053835">
    <property type="protein sequence ID" value="QKF76936.1"/>
    <property type="molecule type" value="Genomic_DNA"/>
</dbReference>
<dbReference type="GO" id="GO:0015344">
    <property type="term" value="F:siderophore uptake transmembrane transporter activity"/>
    <property type="evidence" value="ECO:0007669"/>
    <property type="project" value="TreeGrafter"/>
</dbReference>
<dbReference type="InterPro" id="IPR037066">
    <property type="entry name" value="Plug_dom_sf"/>
</dbReference>